<evidence type="ECO:0000256" key="3">
    <source>
        <dbReference type="ARBA" id="ARBA00023004"/>
    </source>
</evidence>
<dbReference type="GO" id="GO:0046872">
    <property type="term" value="F:metal ion binding"/>
    <property type="evidence" value="ECO:0007669"/>
    <property type="project" value="UniProtKB-KW"/>
</dbReference>
<gene>
    <name evidence="7" type="ORF">COB67_13165</name>
</gene>
<dbReference type="PROSITE" id="PS51007">
    <property type="entry name" value="CYTC"/>
    <property type="match status" value="1"/>
</dbReference>
<feature type="chain" id="PRO_5011974925" evidence="5">
    <location>
        <begin position="23"/>
        <end position="128"/>
    </location>
</feature>
<evidence type="ECO:0000259" key="6">
    <source>
        <dbReference type="PROSITE" id="PS51007"/>
    </source>
</evidence>
<dbReference type="AlphaFoldDB" id="A0A2A4SNK1"/>
<dbReference type="GO" id="GO:0020037">
    <property type="term" value="F:heme binding"/>
    <property type="evidence" value="ECO:0007669"/>
    <property type="project" value="InterPro"/>
</dbReference>
<keyword evidence="5" id="KW-0732">Signal</keyword>
<keyword evidence="2 4" id="KW-0479">Metal-binding</keyword>
<dbReference type="GO" id="GO:0009055">
    <property type="term" value="F:electron transfer activity"/>
    <property type="evidence" value="ECO:0007669"/>
    <property type="project" value="InterPro"/>
</dbReference>
<feature type="signal peptide" evidence="5">
    <location>
        <begin position="1"/>
        <end position="22"/>
    </location>
</feature>
<dbReference type="Gene3D" id="1.10.760.10">
    <property type="entry name" value="Cytochrome c-like domain"/>
    <property type="match status" value="1"/>
</dbReference>
<evidence type="ECO:0000313" key="7">
    <source>
        <dbReference type="EMBL" id="PCI22943.1"/>
    </source>
</evidence>
<accession>A0A2A4SNK1</accession>
<dbReference type="Pfam" id="PF13442">
    <property type="entry name" value="Cytochrome_CBB3"/>
    <property type="match status" value="1"/>
</dbReference>
<dbReference type="EMBL" id="NVSR01000153">
    <property type="protein sequence ID" value="PCI22943.1"/>
    <property type="molecule type" value="Genomic_DNA"/>
</dbReference>
<keyword evidence="3 4" id="KW-0408">Iron</keyword>
<sequence>MKQFFKTIFTLSLLIIPLSLFAVETSSTLPERLKTRALAVLNDDCANCHGLYRMGGLGPALTPEKLRQLPLETIALIIQEGIPGKFMPPWKAVLSRQEIDFLAQYIKSTPATPPQIKRIQIRKVGIKP</sequence>
<proteinExistence type="predicted"/>
<feature type="domain" description="Cytochrome c" evidence="6">
    <location>
        <begin position="32"/>
        <end position="110"/>
    </location>
</feature>
<organism evidence="7 8">
    <name type="scientific">SAR324 cluster bacterium</name>
    <dbReference type="NCBI Taxonomy" id="2024889"/>
    <lineage>
        <taxon>Bacteria</taxon>
        <taxon>Deltaproteobacteria</taxon>
        <taxon>SAR324 cluster</taxon>
    </lineage>
</organism>
<dbReference type="InterPro" id="IPR009056">
    <property type="entry name" value="Cyt_c-like_dom"/>
</dbReference>
<reference evidence="8" key="1">
    <citation type="submission" date="2017-08" db="EMBL/GenBank/DDBJ databases">
        <title>A dynamic microbial community with high functional redundancy inhabits the cold, oxic subseafloor aquifer.</title>
        <authorList>
            <person name="Tully B.J."/>
            <person name="Wheat C.G."/>
            <person name="Glazer B.T."/>
            <person name="Huber J.A."/>
        </authorList>
    </citation>
    <scope>NUCLEOTIDE SEQUENCE [LARGE SCALE GENOMIC DNA]</scope>
</reference>
<dbReference type="Proteomes" id="UP000218113">
    <property type="component" value="Unassembled WGS sequence"/>
</dbReference>
<evidence type="ECO:0000256" key="4">
    <source>
        <dbReference type="PROSITE-ProRule" id="PRU00433"/>
    </source>
</evidence>
<evidence type="ECO:0000256" key="2">
    <source>
        <dbReference type="ARBA" id="ARBA00022723"/>
    </source>
</evidence>
<dbReference type="InterPro" id="IPR036909">
    <property type="entry name" value="Cyt_c-like_dom_sf"/>
</dbReference>
<evidence type="ECO:0000256" key="1">
    <source>
        <dbReference type="ARBA" id="ARBA00022617"/>
    </source>
</evidence>
<keyword evidence="1 4" id="KW-0349">Heme</keyword>
<protein>
    <submittedName>
        <fullName evidence="7">Cytochrome C</fullName>
    </submittedName>
</protein>
<dbReference type="SUPFAM" id="SSF46626">
    <property type="entry name" value="Cytochrome c"/>
    <property type="match status" value="1"/>
</dbReference>
<evidence type="ECO:0000256" key="5">
    <source>
        <dbReference type="SAM" id="SignalP"/>
    </source>
</evidence>
<evidence type="ECO:0000313" key="8">
    <source>
        <dbReference type="Proteomes" id="UP000218113"/>
    </source>
</evidence>
<comment type="caution">
    <text evidence="7">The sequence shown here is derived from an EMBL/GenBank/DDBJ whole genome shotgun (WGS) entry which is preliminary data.</text>
</comment>
<name>A0A2A4SNK1_9DELT</name>